<accession>A0A0R1DWK1</accession>
<feature type="chain" id="PRO_5006402969" evidence="1">
    <location>
        <begin position="19"/>
        <end position="101"/>
    </location>
</feature>
<reference evidence="2 3" key="1">
    <citation type="journal article" date="2007" name="Nature">
        <title>Evolution of genes and genomes on the Drosophila phylogeny.</title>
        <authorList>
            <consortium name="Drosophila 12 Genomes Consortium"/>
            <person name="Clark A.G."/>
            <person name="Eisen M.B."/>
            <person name="Smith D.R."/>
            <person name="Bergman C.M."/>
            <person name="Oliver B."/>
            <person name="Markow T.A."/>
            <person name="Kaufman T.C."/>
            <person name="Kellis M."/>
            <person name="Gelbart W."/>
            <person name="Iyer V.N."/>
            <person name="Pollard D.A."/>
            <person name="Sackton T.B."/>
            <person name="Larracuente A.M."/>
            <person name="Singh N.D."/>
            <person name="Abad J.P."/>
            <person name="Abt D.N."/>
            <person name="Adryan B."/>
            <person name="Aguade M."/>
            <person name="Akashi H."/>
            <person name="Anderson W.W."/>
            <person name="Aquadro C.F."/>
            <person name="Ardell D.H."/>
            <person name="Arguello R."/>
            <person name="Artieri C.G."/>
            <person name="Barbash D.A."/>
            <person name="Barker D."/>
            <person name="Barsanti P."/>
            <person name="Batterham P."/>
            <person name="Batzoglou S."/>
            <person name="Begun D."/>
            <person name="Bhutkar A."/>
            <person name="Blanco E."/>
            <person name="Bosak S.A."/>
            <person name="Bradley R.K."/>
            <person name="Brand A.D."/>
            <person name="Brent M.R."/>
            <person name="Brooks A.N."/>
            <person name="Brown R.H."/>
            <person name="Butlin R.K."/>
            <person name="Caggese C."/>
            <person name="Calvi B.R."/>
            <person name="Bernardo de Carvalho A."/>
            <person name="Caspi A."/>
            <person name="Castrezana S."/>
            <person name="Celniker S.E."/>
            <person name="Chang J.L."/>
            <person name="Chapple C."/>
            <person name="Chatterji S."/>
            <person name="Chinwalla A."/>
            <person name="Civetta A."/>
            <person name="Clifton S.W."/>
            <person name="Comeron J.M."/>
            <person name="Costello J.C."/>
            <person name="Coyne J.A."/>
            <person name="Daub J."/>
            <person name="David R.G."/>
            <person name="Delcher A.L."/>
            <person name="Delehaunty K."/>
            <person name="Do C.B."/>
            <person name="Ebling H."/>
            <person name="Edwards K."/>
            <person name="Eickbush T."/>
            <person name="Evans J.D."/>
            <person name="Filipski A."/>
            <person name="Findeiss S."/>
            <person name="Freyhult E."/>
            <person name="Fulton L."/>
            <person name="Fulton R."/>
            <person name="Garcia A.C."/>
            <person name="Gardiner A."/>
            <person name="Garfield D.A."/>
            <person name="Garvin B.E."/>
            <person name="Gibson G."/>
            <person name="Gilbert D."/>
            <person name="Gnerre S."/>
            <person name="Godfrey J."/>
            <person name="Good R."/>
            <person name="Gotea V."/>
            <person name="Gravely B."/>
            <person name="Greenberg A.J."/>
            <person name="Griffiths-Jones S."/>
            <person name="Gross S."/>
            <person name="Guigo R."/>
            <person name="Gustafson E.A."/>
            <person name="Haerty W."/>
            <person name="Hahn M.W."/>
            <person name="Halligan D.L."/>
            <person name="Halpern A.L."/>
            <person name="Halter G.M."/>
            <person name="Han M.V."/>
            <person name="Heger A."/>
            <person name="Hillier L."/>
            <person name="Hinrichs A.S."/>
            <person name="Holmes I."/>
            <person name="Hoskins R.A."/>
            <person name="Hubisz M.J."/>
            <person name="Hultmark D."/>
            <person name="Huntley M.A."/>
            <person name="Jaffe D.B."/>
            <person name="Jagadeeshan S."/>
            <person name="Jeck W.R."/>
            <person name="Johnson J."/>
            <person name="Jones C.D."/>
            <person name="Jordan W.C."/>
            <person name="Karpen G.H."/>
            <person name="Kataoka E."/>
            <person name="Keightley P.D."/>
            <person name="Kheradpour P."/>
            <person name="Kirkness E.F."/>
            <person name="Koerich L.B."/>
            <person name="Kristiansen K."/>
            <person name="Kudrna D."/>
            <person name="Kulathinal R.J."/>
            <person name="Kumar S."/>
            <person name="Kwok R."/>
            <person name="Lander E."/>
            <person name="Langley C.H."/>
            <person name="Lapoint R."/>
            <person name="Lazzaro B.P."/>
            <person name="Lee S.J."/>
            <person name="Levesque L."/>
            <person name="Li R."/>
            <person name="Lin C.F."/>
            <person name="Lin M.F."/>
            <person name="Lindblad-Toh K."/>
            <person name="Llopart A."/>
            <person name="Long M."/>
            <person name="Low L."/>
            <person name="Lozovsky E."/>
            <person name="Lu J."/>
            <person name="Luo M."/>
            <person name="Machado C.A."/>
            <person name="Makalowski W."/>
            <person name="Marzo M."/>
            <person name="Matsuda M."/>
            <person name="Matzkin L."/>
            <person name="McAllister B."/>
            <person name="McBride C.S."/>
            <person name="McKernan B."/>
            <person name="McKernan K."/>
            <person name="Mendez-Lago M."/>
            <person name="Minx P."/>
            <person name="Mollenhauer M.U."/>
            <person name="Montooth K."/>
            <person name="Mount S.M."/>
            <person name="Mu X."/>
            <person name="Myers E."/>
            <person name="Negre B."/>
            <person name="Newfeld S."/>
            <person name="Nielsen R."/>
            <person name="Noor M.A."/>
            <person name="O'Grady P."/>
            <person name="Pachter L."/>
            <person name="Papaceit M."/>
            <person name="Parisi M.J."/>
            <person name="Parisi M."/>
            <person name="Parts L."/>
            <person name="Pedersen J.S."/>
            <person name="Pesole G."/>
            <person name="Phillippy A.M."/>
            <person name="Ponting C.P."/>
            <person name="Pop M."/>
            <person name="Porcelli D."/>
            <person name="Powell J.R."/>
            <person name="Prohaska S."/>
            <person name="Pruitt K."/>
            <person name="Puig M."/>
            <person name="Quesneville H."/>
            <person name="Ram K.R."/>
            <person name="Rand D."/>
            <person name="Rasmussen M.D."/>
            <person name="Reed L.K."/>
            <person name="Reenan R."/>
            <person name="Reily A."/>
            <person name="Remington K.A."/>
            <person name="Rieger T.T."/>
            <person name="Ritchie M.G."/>
            <person name="Robin C."/>
            <person name="Rogers Y.H."/>
            <person name="Rohde C."/>
            <person name="Rozas J."/>
            <person name="Rubenfield M.J."/>
            <person name="Ruiz A."/>
            <person name="Russo S."/>
            <person name="Salzberg S.L."/>
            <person name="Sanchez-Gracia A."/>
            <person name="Saranga D.J."/>
            <person name="Sato H."/>
            <person name="Schaeffer S.W."/>
            <person name="Schatz M.C."/>
            <person name="Schlenke T."/>
            <person name="Schwartz R."/>
            <person name="Segarra C."/>
            <person name="Singh R.S."/>
            <person name="Sirot L."/>
            <person name="Sirota M."/>
            <person name="Sisneros N.B."/>
            <person name="Smith C.D."/>
            <person name="Smith T.F."/>
            <person name="Spieth J."/>
            <person name="Stage D.E."/>
            <person name="Stark A."/>
            <person name="Stephan W."/>
            <person name="Strausberg R.L."/>
            <person name="Strempel S."/>
            <person name="Sturgill D."/>
            <person name="Sutton G."/>
            <person name="Sutton G.G."/>
            <person name="Tao W."/>
            <person name="Teichmann S."/>
            <person name="Tobari Y.N."/>
            <person name="Tomimura Y."/>
            <person name="Tsolas J.M."/>
            <person name="Valente V.L."/>
            <person name="Venter E."/>
            <person name="Venter J.C."/>
            <person name="Vicario S."/>
            <person name="Vieira F.G."/>
            <person name="Vilella A.J."/>
            <person name="Villasante A."/>
            <person name="Walenz B."/>
            <person name="Wang J."/>
            <person name="Wasserman M."/>
            <person name="Watts T."/>
            <person name="Wilson D."/>
            <person name="Wilson R.K."/>
            <person name="Wing R.A."/>
            <person name="Wolfner M.F."/>
            <person name="Wong A."/>
            <person name="Wong G.K."/>
            <person name="Wu C.I."/>
            <person name="Wu G."/>
            <person name="Yamamoto D."/>
            <person name="Yang H.P."/>
            <person name="Yang S.P."/>
            <person name="Yorke J.A."/>
            <person name="Yoshida K."/>
            <person name="Zdobnov E."/>
            <person name="Zhang P."/>
            <person name="Zhang Y."/>
            <person name="Zimin A.V."/>
            <person name="Baldwin J."/>
            <person name="Abdouelleil A."/>
            <person name="Abdulkadir J."/>
            <person name="Abebe A."/>
            <person name="Abera B."/>
            <person name="Abreu J."/>
            <person name="Acer S.C."/>
            <person name="Aftuck L."/>
            <person name="Alexander A."/>
            <person name="An P."/>
            <person name="Anderson E."/>
            <person name="Anderson S."/>
            <person name="Arachi H."/>
            <person name="Azer M."/>
            <person name="Bachantsang P."/>
            <person name="Barry A."/>
            <person name="Bayul T."/>
            <person name="Berlin A."/>
            <person name="Bessette D."/>
            <person name="Bloom T."/>
            <person name="Blye J."/>
            <person name="Boguslavskiy L."/>
            <person name="Bonnet C."/>
            <person name="Boukhgalter B."/>
            <person name="Bourzgui I."/>
            <person name="Brown A."/>
            <person name="Cahill P."/>
            <person name="Channer S."/>
            <person name="Cheshatsang Y."/>
            <person name="Chuda L."/>
            <person name="Citroen M."/>
            <person name="Collymore A."/>
            <person name="Cooke P."/>
            <person name="Costello M."/>
            <person name="D'Aco K."/>
            <person name="Daza R."/>
            <person name="De Haan G."/>
            <person name="DeGray S."/>
            <person name="DeMaso C."/>
            <person name="Dhargay N."/>
            <person name="Dooley K."/>
            <person name="Dooley E."/>
            <person name="Doricent M."/>
            <person name="Dorje P."/>
            <person name="Dorjee K."/>
            <person name="Dupes A."/>
            <person name="Elong R."/>
            <person name="Falk J."/>
            <person name="Farina A."/>
            <person name="Faro S."/>
            <person name="Ferguson D."/>
            <person name="Fisher S."/>
            <person name="Foley C.D."/>
            <person name="Franke A."/>
            <person name="Friedrich D."/>
            <person name="Gadbois L."/>
            <person name="Gearin G."/>
            <person name="Gearin C.R."/>
            <person name="Giannoukos G."/>
            <person name="Goode T."/>
            <person name="Graham J."/>
            <person name="Grandbois E."/>
            <person name="Grewal S."/>
            <person name="Gyaltsen K."/>
            <person name="Hafez N."/>
            <person name="Hagos B."/>
            <person name="Hall J."/>
            <person name="Henson C."/>
            <person name="Hollinger A."/>
            <person name="Honan T."/>
            <person name="Huard M.D."/>
            <person name="Hughes L."/>
            <person name="Hurhula B."/>
            <person name="Husby M.E."/>
            <person name="Kamat A."/>
            <person name="Kanga B."/>
            <person name="Kashin S."/>
            <person name="Khazanovich D."/>
            <person name="Kisner P."/>
            <person name="Lance K."/>
            <person name="Lara M."/>
            <person name="Lee W."/>
            <person name="Lennon N."/>
            <person name="Letendre F."/>
            <person name="LeVine R."/>
            <person name="Lipovsky A."/>
            <person name="Liu X."/>
            <person name="Liu J."/>
            <person name="Liu S."/>
            <person name="Lokyitsang T."/>
            <person name="Lokyitsang Y."/>
            <person name="Lubonja R."/>
            <person name="Lui A."/>
            <person name="MacDonald P."/>
            <person name="Magnisalis V."/>
            <person name="Maru K."/>
            <person name="Matthews C."/>
            <person name="McCusker W."/>
            <person name="McDonough S."/>
            <person name="Mehta T."/>
            <person name="Meldrim J."/>
            <person name="Meneus L."/>
            <person name="Mihai O."/>
            <person name="Mihalev A."/>
            <person name="Mihova T."/>
            <person name="Mittelman R."/>
            <person name="Mlenga V."/>
            <person name="Montmayeur A."/>
            <person name="Mulrain L."/>
            <person name="Navidi A."/>
            <person name="Naylor J."/>
            <person name="Negash T."/>
            <person name="Nguyen T."/>
            <person name="Nguyen N."/>
            <person name="Nicol R."/>
            <person name="Norbu C."/>
            <person name="Norbu N."/>
            <person name="Novod N."/>
            <person name="O'Neill B."/>
            <person name="Osman S."/>
            <person name="Markiewicz E."/>
            <person name="Oyono O.L."/>
            <person name="Patti C."/>
            <person name="Phunkhang P."/>
            <person name="Pierre F."/>
            <person name="Priest M."/>
            <person name="Raghuraman S."/>
            <person name="Rege F."/>
            <person name="Reyes R."/>
            <person name="Rise C."/>
            <person name="Rogov P."/>
            <person name="Ross K."/>
            <person name="Ryan E."/>
            <person name="Settipalli S."/>
            <person name="Shea T."/>
            <person name="Sherpa N."/>
            <person name="Shi L."/>
            <person name="Shih D."/>
            <person name="Sparrow T."/>
            <person name="Spaulding J."/>
            <person name="Stalker J."/>
            <person name="Stange-Thomann N."/>
            <person name="Stavropoulos S."/>
            <person name="Stone C."/>
            <person name="Strader C."/>
            <person name="Tesfaye S."/>
            <person name="Thomson T."/>
            <person name="Thoulutsang Y."/>
            <person name="Thoulutsang D."/>
            <person name="Topham K."/>
            <person name="Topping I."/>
            <person name="Tsamla T."/>
            <person name="Vassiliev H."/>
            <person name="Vo A."/>
            <person name="Wangchuk T."/>
            <person name="Wangdi T."/>
            <person name="Weiand M."/>
            <person name="Wilkinson J."/>
            <person name="Wilson A."/>
            <person name="Yadav S."/>
            <person name="Young G."/>
            <person name="Yu Q."/>
            <person name="Zembek L."/>
            <person name="Zhong D."/>
            <person name="Zimmer A."/>
            <person name="Zwirko Z."/>
            <person name="Jaffe D.B."/>
            <person name="Alvarez P."/>
            <person name="Brockman W."/>
            <person name="Butler J."/>
            <person name="Chin C."/>
            <person name="Gnerre S."/>
            <person name="Grabherr M."/>
            <person name="Kleber M."/>
            <person name="Mauceli E."/>
            <person name="MacCallum I."/>
        </authorList>
    </citation>
    <scope>NUCLEOTIDE SEQUENCE [LARGE SCALE GENOMIC DNA]</scope>
    <source>
        <strain evidence="3">Tai18E2 / Tucson 14021-0261.01</strain>
    </source>
</reference>
<name>A0A0R1DWK1_DROYA</name>
<keyword evidence="3" id="KW-1185">Reference proteome</keyword>
<evidence type="ECO:0000256" key="1">
    <source>
        <dbReference type="SAM" id="SignalP"/>
    </source>
</evidence>
<proteinExistence type="predicted"/>
<organism evidence="2 3">
    <name type="scientific">Drosophila yakuba</name>
    <name type="common">Fruit fly</name>
    <dbReference type="NCBI Taxonomy" id="7245"/>
    <lineage>
        <taxon>Eukaryota</taxon>
        <taxon>Metazoa</taxon>
        <taxon>Ecdysozoa</taxon>
        <taxon>Arthropoda</taxon>
        <taxon>Hexapoda</taxon>
        <taxon>Insecta</taxon>
        <taxon>Pterygota</taxon>
        <taxon>Neoptera</taxon>
        <taxon>Endopterygota</taxon>
        <taxon>Diptera</taxon>
        <taxon>Brachycera</taxon>
        <taxon>Muscomorpha</taxon>
        <taxon>Ephydroidea</taxon>
        <taxon>Drosophilidae</taxon>
        <taxon>Drosophila</taxon>
        <taxon>Sophophora</taxon>
    </lineage>
</organism>
<dbReference type="AlphaFoldDB" id="A0A0R1DWK1"/>
<protein>
    <submittedName>
        <fullName evidence="2">Uncharacterized protein, isoform B</fullName>
    </submittedName>
</protein>
<feature type="signal peptide" evidence="1">
    <location>
        <begin position="1"/>
        <end position="18"/>
    </location>
</feature>
<gene>
    <name evidence="2" type="primary">Dyak\GE27717</name>
    <name evidence="2" type="synonym">GE27717</name>
    <name evidence="2" type="ORF">Dyak_GE27717</name>
</gene>
<evidence type="ECO:0000313" key="3">
    <source>
        <dbReference type="Proteomes" id="UP000002282"/>
    </source>
</evidence>
<dbReference type="EMBL" id="CM000159">
    <property type="protein sequence ID" value="KRK01417.1"/>
    <property type="molecule type" value="Genomic_DNA"/>
</dbReference>
<sequence length="101" mass="11373">MFGKLVWIIAAYITTAQSFYDKMQCANCSKINRNCEVKTTGWSCEFDVDARKFGRQVNSSKVPPFLQTCMPAGLGFVKSQLSGIAVSGRRKRDVKRSREKV</sequence>
<keyword evidence="1" id="KW-0732">Signal</keyword>
<reference evidence="2 3" key="2">
    <citation type="journal article" date="2007" name="PLoS Biol.">
        <title>Principles of genome evolution in the Drosophila melanogaster species group.</title>
        <authorList>
            <person name="Ranz J.M."/>
            <person name="Maurin D."/>
            <person name="Chan Y.S."/>
            <person name="von Grotthuss M."/>
            <person name="Hillier L.W."/>
            <person name="Roote J."/>
            <person name="Ashburner M."/>
            <person name="Bergman C.M."/>
        </authorList>
    </citation>
    <scope>NUCLEOTIDE SEQUENCE [LARGE SCALE GENOMIC DNA]</scope>
    <source>
        <strain evidence="3">Tai18E2 / Tucson 14021-0261.01</strain>
    </source>
</reference>
<evidence type="ECO:0000313" key="2">
    <source>
        <dbReference type="EMBL" id="KRK01417.1"/>
    </source>
</evidence>
<dbReference type="OrthoDB" id="7844174at2759"/>
<dbReference type="Proteomes" id="UP000002282">
    <property type="component" value="Chromosome 3L"/>
</dbReference>